<gene>
    <name evidence="2" type="ORF">H2O64_02685</name>
</gene>
<evidence type="ECO:0000313" key="2">
    <source>
        <dbReference type="EMBL" id="MBC8753561.1"/>
    </source>
</evidence>
<keyword evidence="3" id="KW-1185">Reference proteome</keyword>
<dbReference type="EMBL" id="JACGWS010000001">
    <property type="protein sequence ID" value="MBC8753561.1"/>
    <property type="molecule type" value="Genomic_DNA"/>
</dbReference>
<feature type="region of interest" description="Disordered" evidence="1">
    <location>
        <begin position="240"/>
        <end position="280"/>
    </location>
</feature>
<sequence>MMKQQKIIFKLLMLLTLVLTFYNCEKDTIVEVNDEAIIENINQESLFSLRLVYDDVIQDDLLLTDALRKFSERRTNSFSENVNNSQYDFTINTEVAKYAEKTDGSLYSYTFRVHSENDDVNILKNLVVSVNTETSEVNTVLITYHFSETQRKEFLYFGHVSTPYDKTVESLEGDFSDILPENVVPLPCTFDVTVYHITPDTGESFILEDGDTCQHINHETGDSGCEVYIYIHVDCPDTSGSGSGTDSNGSDTSSDPYNPNNTSGGSQNTTNNTRDDSDVLTTPILTPSQVISDCMNGNSFNPRLSEAVLTWLEENKLATLPITEYLKNVGCNEQAMDFIEDAIEAMMGDPNLTFEDYIRERVEEILEDRPFGLIETPCSELQKWQALALHNPPPSVINRVHAIDNQHTTYFTDYAIQTLENAQGHLVNMDYFPVEITSFPINPSTNLPYTPEEFLAYFRLNINSFVDNSWARFDPVVYQDGSFSIDDTGLWNSNNPLTALLTLDIPVDEGTVIVSDYSNSNFTVITLETPWDSEHPVSGVRDFGFTQTNWGSYVFYTRAVDRMADGLDYAIANSPIPNDVAFFGSDALWESFQEKLSTFVNLNGGSAEIDYVETYRPTWEKIKKVLRGEISIDELDCLN</sequence>
<feature type="compositionally biased region" description="Low complexity" evidence="1">
    <location>
        <begin position="240"/>
        <end position="272"/>
    </location>
</feature>
<evidence type="ECO:0000313" key="3">
    <source>
        <dbReference type="Proteomes" id="UP000619238"/>
    </source>
</evidence>
<comment type="caution">
    <text evidence="2">The sequence shown here is derived from an EMBL/GenBank/DDBJ whole genome shotgun (WGS) entry which is preliminary data.</text>
</comment>
<organism evidence="2 3">
    <name type="scientific">Kordia aestuariivivens</name>
    <dbReference type="NCBI Taxonomy" id="2759037"/>
    <lineage>
        <taxon>Bacteria</taxon>
        <taxon>Pseudomonadati</taxon>
        <taxon>Bacteroidota</taxon>
        <taxon>Flavobacteriia</taxon>
        <taxon>Flavobacteriales</taxon>
        <taxon>Flavobacteriaceae</taxon>
        <taxon>Kordia</taxon>
    </lineage>
</organism>
<reference evidence="2 3" key="1">
    <citation type="submission" date="2020-07" db="EMBL/GenBank/DDBJ databases">
        <title>Description of Kordia aestuariivivens sp. nov., isolated from a tidal flat.</title>
        <authorList>
            <person name="Park S."/>
            <person name="Yoon J.-H."/>
        </authorList>
    </citation>
    <scope>NUCLEOTIDE SEQUENCE [LARGE SCALE GENOMIC DNA]</scope>
    <source>
        <strain evidence="2 3">YSTF-M3</strain>
    </source>
</reference>
<proteinExistence type="predicted"/>
<name>A0ABR7Q5B4_9FLAO</name>
<accession>A0ABR7Q5B4</accession>
<evidence type="ECO:0000256" key="1">
    <source>
        <dbReference type="SAM" id="MobiDB-lite"/>
    </source>
</evidence>
<dbReference type="RefSeq" id="WP_187560590.1">
    <property type="nucleotide sequence ID" value="NZ_JACGWS010000001.1"/>
</dbReference>
<dbReference type="Proteomes" id="UP000619238">
    <property type="component" value="Unassembled WGS sequence"/>
</dbReference>
<protein>
    <submittedName>
        <fullName evidence="2">Uncharacterized protein</fullName>
    </submittedName>
</protein>